<dbReference type="GO" id="GO:0005524">
    <property type="term" value="F:ATP binding"/>
    <property type="evidence" value="ECO:0007669"/>
    <property type="project" value="UniProtKB-KW"/>
</dbReference>
<reference evidence="11 12" key="1">
    <citation type="submission" date="2012-08" db="EMBL/GenBank/DDBJ databases">
        <title>Oryza genome evolution.</title>
        <authorList>
            <person name="Wing R.A."/>
        </authorList>
    </citation>
    <scope>NUCLEOTIDE SEQUENCE</scope>
</reference>
<dbReference type="GO" id="GO:0002758">
    <property type="term" value="P:innate immune response-activating signaling pathway"/>
    <property type="evidence" value="ECO:0007669"/>
    <property type="project" value="UniProtKB-ARBA"/>
</dbReference>
<dbReference type="GO" id="GO:0009626">
    <property type="term" value="P:plant-type hypersensitive response"/>
    <property type="evidence" value="ECO:0007669"/>
    <property type="project" value="UniProtKB-ARBA"/>
</dbReference>
<evidence type="ECO:0000256" key="3">
    <source>
        <dbReference type="ARBA" id="ARBA00022737"/>
    </source>
</evidence>
<dbReference type="InterPro" id="IPR056789">
    <property type="entry name" value="LRR_R13L1-DRL21"/>
</dbReference>
<keyword evidence="6" id="KW-0067">ATP-binding</keyword>
<feature type="domain" description="R13L1/DRL21-like LRR repeat region" evidence="10">
    <location>
        <begin position="669"/>
        <end position="792"/>
    </location>
</feature>
<evidence type="ECO:0000259" key="9">
    <source>
        <dbReference type="Pfam" id="PF23559"/>
    </source>
</evidence>
<dbReference type="InterPro" id="IPR027417">
    <property type="entry name" value="P-loop_NTPase"/>
</dbReference>
<dbReference type="InterPro" id="IPR058922">
    <property type="entry name" value="WHD_DRP"/>
</dbReference>
<keyword evidence="12" id="KW-1185">Reference proteome</keyword>
<sequence length="1258" mass="142989">MAELVIGPLVSMVKEKVSSYLLDQYKVMEGMEQQRAILERKLPAILDVIEDAEEKGVFRPGVSAWLRALKKVTYEANDVFDEFNYEALRRDARKKGQYNMGKKVGKIVKSIEVLVSEMNGFGFIHRQQPPPSNQWRQTDSIISDFEKDIIRRSRDKEQKRIVKILLDHVNSNRDLLVLPILGLGGLGKTIFAQLIYNDPEIKNQFEFRRWCCVSVDFDIGNIANSICNNTGKDHEKALMDLQEEISGKRYLIVLDDVWNRKADKWGKLRTCLQLGSRGSAILTTTRDAEVARIMVAGVVEAYILENLADNYVKEIIQSRASSLANSDELSEILGKFVCRCHGSPLAAKAFGSMLSTKTSILEWKNILAKSDICNEKTGILPILKLSYEDLSSHMKQCFAFCAIFPKGYEIDVENLIQLWMAHEFIPLEENGHFEMLGKEIFKELAWRSFFQDVKRSPPQCRNGERAQLCYTSTCKIHDLMHDVALHVVGKECVTITDGRNHKELLSNHPTYHLLFSRYRTGALLDGFVRKQSSNLRTLLCPKVTEYCSIPHLSKCNSLRALQLFEITELPIGPMKLKHLRYLNISENSEIKELPKDISILYNLQTLNVSHCTNLRRLPKDMKYMTSLQHLYTNGCTKLKCMPPDLGCLTSLQTLTYFMVGSIPGCSTVRELQYLNLCGELELCGLENVSEAHAGSVSLEYKVNLTHLSLEWSSNHLVDESNCNKRVLDALKPHDGLQMLRIGFYQGTVFPTWMTDLNVLQNLTELYLVDCTMCEEFPQFCHMKALQVLCLTRLDKMQNLCRYTTSTVFPALKDLQLNDLERLQGWLATDGKEKLACPLLEKVDITNCPMLKSIPEVPKLQILKLDEKKAQLSLSVLGSRYISSLSKLILSVSDTNAILQLDQNSEISLLEMELCGCSFFFPSGPFHPAVGIWKWFGQLVDLKIESCDVLIYWPEEEFAYLVSLKNLTIGKCNNLICPRPVNRESTRVSSDQLLPCLTSLSIRSCGSLQQLFRLPQTLTHISIYGCKSLESIWGEDDTDSTRVLQVERNEKFTWSEHCNNLASTSALEKSPSQRNNSLPCLERLAIGACHSLVALQHLPPSLKILRIMFCENLLSVQVDALKHSLERLLIVECEKLCSISGQLDALQCLRIERSKLESLDCLGDLQSLEGLYLKDCRCLTSVPGCHGRYPLLQDITIKYCPAINLKPLYERLQPRFDNLEIRDLSDAHSRNPINGPMLRDPWSWKYAIPGCGYWCSEDD</sequence>
<evidence type="ECO:0008006" key="13">
    <source>
        <dbReference type="Google" id="ProtNLM"/>
    </source>
</evidence>
<feature type="domain" description="NB-ARC" evidence="7">
    <location>
        <begin position="159"/>
        <end position="296"/>
    </location>
</feature>
<keyword evidence="3" id="KW-0677">Repeat</keyword>
<dbReference type="AlphaFoldDB" id="A0A0D9XHJ7"/>
<dbReference type="Gene3D" id="3.40.50.300">
    <property type="entry name" value="P-loop containing nucleotide triphosphate hydrolases"/>
    <property type="match status" value="1"/>
</dbReference>
<reference evidence="11" key="3">
    <citation type="submission" date="2015-04" db="UniProtKB">
        <authorList>
            <consortium name="EnsemblPlants"/>
        </authorList>
    </citation>
    <scope>IDENTIFICATION</scope>
</reference>
<dbReference type="GO" id="GO:0042742">
    <property type="term" value="P:defense response to bacterium"/>
    <property type="evidence" value="ECO:0007669"/>
    <property type="project" value="UniProtKB-ARBA"/>
</dbReference>
<proteinExistence type="inferred from homology"/>
<evidence type="ECO:0000256" key="2">
    <source>
        <dbReference type="ARBA" id="ARBA00022614"/>
    </source>
</evidence>
<dbReference type="InterPro" id="IPR042197">
    <property type="entry name" value="Apaf_helical"/>
</dbReference>
<dbReference type="PANTHER" id="PTHR36766">
    <property type="entry name" value="PLANT BROAD-SPECTRUM MILDEW RESISTANCE PROTEIN RPW8"/>
    <property type="match status" value="1"/>
</dbReference>
<dbReference type="InterPro" id="IPR032675">
    <property type="entry name" value="LRR_dom_sf"/>
</dbReference>
<evidence type="ECO:0000313" key="12">
    <source>
        <dbReference type="Proteomes" id="UP000032180"/>
    </source>
</evidence>
<dbReference type="Gene3D" id="1.10.10.10">
    <property type="entry name" value="Winged helix-like DNA-binding domain superfamily/Winged helix DNA-binding domain"/>
    <property type="match status" value="1"/>
</dbReference>
<dbReference type="Gramene" id="LPERR10G01120.1">
    <property type="protein sequence ID" value="LPERR10G01120.1"/>
    <property type="gene ID" value="LPERR10G01120"/>
</dbReference>
<organism evidence="11 12">
    <name type="scientific">Leersia perrieri</name>
    <dbReference type="NCBI Taxonomy" id="77586"/>
    <lineage>
        <taxon>Eukaryota</taxon>
        <taxon>Viridiplantae</taxon>
        <taxon>Streptophyta</taxon>
        <taxon>Embryophyta</taxon>
        <taxon>Tracheophyta</taxon>
        <taxon>Spermatophyta</taxon>
        <taxon>Magnoliopsida</taxon>
        <taxon>Liliopsida</taxon>
        <taxon>Poales</taxon>
        <taxon>Poaceae</taxon>
        <taxon>BOP clade</taxon>
        <taxon>Oryzoideae</taxon>
        <taxon>Oryzeae</taxon>
        <taxon>Oryzinae</taxon>
        <taxon>Leersia</taxon>
    </lineage>
</organism>
<dbReference type="InterPro" id="IPR036388">
    <property type="entry name" value="WH-like_DNA-bd_sf"/>
</dbReference>
<comment type="similarity">
    <text evidence="1">Belongs to the disease resistance NB-LRR family.</text>
</comment>
<dbReference type="PRINTS" id="PR00364">
    <property type="entry name" value="DISEASERSIST"/>
</dbReference>
<dbReference type="PANTHER" id="PTHR36766:SF55">
    <property type="entry name" value="OS11G0492900 PROTEIN"/>
    <property type="match status" value="1"/>
</dbReference>
<dbReference type="Pfam" id="PF23559">
    <property type="entry name" value="WHD_DRP"/>
    <property type="match status" value="1"/>
</dbReference>
<evidence type="ECO:0000256" key="6">
    <source>
        <dbReference type="ARBA" id="ARBA00022840"/>
    </source>
</evidence>
<keyword evidence="5" id="KW-0611">Plant defense</keyword>
<dbReference type="InterPro" id="IPR041118">
    <property type="entry name" value="Rx_N"/>
</dbReference>
<protein>
    <recommendedName>
        <fullName evidence="13">NB-ARC domain-containing protein</fullName>
    </recommendedName>
</protein>
<name>A0A0D9XHJ7_9ORYZ</name>
<dbReference type="Gene3D" id="3.80.10.10">
    <property type="entry name" value="Ribonuclease Inhibitor"/>
    <property type="match status" value="3"/>
</dbReference>
<dbReference type="Gene3D" id="1.20.5.4130">
    <property type="match status" value="1"/>
</dbReference>
<dbReference type="Pfam" id="PF25019">
    <property type="entry name" value="LRR_R13L1-DRL21"/>
    <property type="match status" value="1"/>
</dbReference>
<dbReference type="Pfam" id="PF00931">
    <property type="entry name" value="NB-ARC"/>
    <property type="match status" value="1"/>
</dbReference>
<dbReference type="SUPFAM" id="SSF52058">
    <property type="entry name" value="L domain-like"/>
    <property type="match status" value="2"/>
</dbReference>
<feature type="domain" description="Disease resistance N-terminal" evidence="8">
    <location>
        <begin position="10"/>
        <end position="95"/>
    </location>
</feature>
<dbReference type="EnsemblPlants" id="LPERR10G01120.1">
    <property type="protein sequence ID" value="LPERR10G01120.1"/>
    <property type="gene ID" value="LPERR10G01120"/>
</dbReference>
<evidence type="ECO:0000259" key="10">
    <source>
        <dbReference type="Pfam" id="PF25019"/>
    </source>
</evidence>
<keyword evidence="4" id="KW-0547">Nucleotide-binding</keyword>
<dbReference type="Gene3D" id="1.10.8.430">
    <property type="entry name" value="Helical domain of apoptotic protease-activating factors"/>
    <property type="match status" value="1"/>
</dbReference>
<reference evidence="12" key="2">
    <citation type="submission" date="2013-12" db="EMBL/GenBank/DDBJ databases">
        <authorList>
            <person name="Yu Y."/>
            <person name="Lee S."/>
            <person name="de Baynast K."/>
            <person name="Wissotski M."/>
            <person name="Liu L."/>
            <person name="Talag J."/>
            <person name="Goicoechea J."/>
            <person name="Angelova A."/>
            <person name="Jetty R."/>
            <person name="Kudrna D."/>
            <person name="Golser W."/>
            <person name="Rivera L."/>
            <person name="Zhang J."/>
            <person name="Wing R."/>
        </authorList>
    </citation>
    <scope>NUCLEOTIDE SEQUENCE</scope>
</reference>
<dbReference type="eggNOG" id="KOG4658">
    <property type="taxonomic scope" value="Eukaryota"/>
</dbReference>
<keyword evidence="2" id="KW-0433">Leucine-rich repeat</keyword>
<evidence type="ECO:0000256" key="5">
    <source>
        <dbReference type="ARBA" id="ARBA00022821"/>
    </source>
</evidence>
<evidence type="ECO:0000259" key="7">
    <source>
        <dbReference type="Pfam" id="PF00931"/>
    </source>
</evidence>
<accession>A0A0D9XHJ7</accession>
<dbReference type="HOGENOM" id="CLU_000837_8_8_1"/>
<feature type="domain" description="Disease resistance protein winged helix" evidence="9">
    <location>
        <begin position="403"/>
        <end position="484"/>
    </location>
</feature>
<dbReference type="GO" id="GO:0043531">
    <property type="term" value="F:ADP binding"/>
    <property type="evidence" value="ECO:0007669"/>
    <property type="project" value="InterPro"/>
</dbReference>
<dbReference type="SUPFAM" id="SSF52540">
    <property type="entry name" value="P-loop containing nucleoside triphosphate hydrolases"/>
    <property type="match status" value="1"/>
</dbReference>
<evidence type="ECO:0000259" key="8">
    <source>
        <dbReference type="Pfam" id="PF18052"/>
    </source>
</evidence>
<evidence type="ECO:0000313" key="11">
    <source>
        <dbReference type="EnsemblPlants" id="LPERR10G01120.1"/>
    </source>
</evidence>
<evidence type="ECO:0000256" key="1">
    <source>
        <dbReference type="ARBA" id="ARBA00008894"/>
    </source>
</evidence>
<dbReference type="FunFam" id="1.10.10.10:FF:000322">
    <property type="entry name" value="Probable disease resistance protein At1g63360"/>
    <property type="match status" value="1"/>
</dbReference>
<dbReference type="STRING" id="77586.A0A0D9XHJ7"/>
<dbReference type="Proteomes" id="UP000032180">
    <property type="component" value="Chromosome 10"/>
</dbReference>
<evidence type="ECO:0000256" key="4">
    <source>
        <dbReference type="ARBA" id="ARBA00022741"/>
    </source>
</evidence>
<dbReference type="Pfam" id="PF18052">
    <property type="entry name" value="Rx_N"/>
    <property type="match status" value="1"/>
</dbReference>
<dbReference type="InterPro" id="IPR002182">
    <property type="entry name" value="NB-ARC"/>
</dbReference>